<evidence type="ECO:0000313" key="2">
    <source>
        <dbReference type="EMBL" id="PAX17077.1"/>
    </source>
</evidence>
<evidence type="ECO:0000313" key="3">
    <source>
        <dbReference type="EMBL" id="RMX18879.1"/>
    </source>
</evidence>
<dbReference type="RefSeq" id="WP_095995779.1">
    <property type="nucleotide sequence ID" value="NZ_NTBH01000006.1"/>
</dbReference>
<reference evidence="3 5" key="2">
    <citation type="submission" date="2018-10" db="EMBL/GenBank/DDBJ databases">
        <title>Comamonadaceae CDC group NO-1 genome sequencing and assembly.</title>
        <authorList>
            <person name="Bernier A.-M."/>
            <person name="Bernard K."/>
        </authorList>
    </citation>
    <scope>NUCLEOTIDE SEQUENCE [LARGE SCALE GENOMIC DNA]</scope>
    <source>
        <strain evidence="3 5">NML180582</strain>
    </source>
</reference>
<sequence length="96" mass="11001">MSRLQTGFDIIRALSGHEFDGLRLAQIASACQRNAPTTLRTLQELEALGIVQRDARREEVWRLGPALVQIAIAFQQHLLNKQRELADFERNYTRTP</sequence>
<accession>A0A2A2T692</accession>
<accession>A0A3M6RTR9</accession>
<evidence type="ECO:0000259" key="1">
    <source>
        <dbReference type="Pfam" id="PF09339"/>
    </source>
</evidence>
<dbReference type="GO" id="GO:0003677">
    <property type="term" value="F:DNA binding"/>
    <property type="evidence" value="ECO:0007669"/>
    <property type="project" value="InterPro"/>
</dbReference>
<organism evidence="2 4">
    <name type="scientific">Vandammella animalimorsus</name>
    <dbReference type="NCBI Taxonomy" id="2029117"/>
    <lineage>
        <taxon>Bacteria</taxon>
        <taxon>Pseudomonadati</taxon>
        <taxon>Pseudomonadota</taxon>
        <taxon>Betaproteobacteria</taxon>
        <taxon>Burkholderiales</taxon>
        <taxon>Comamonadaceae</taxon>
        <taxon>Vandammella</taxon>
    </lineage>
</organism>
<dbReference type="SUPFAM" id="SSF46785">
    <property type="entry name" value="Winged helix' DNA-binding domain"/>
    <property type="match status" value="1"/>
</dbReference>
<dbReference type="Gene3D" id="1.10.10.10">
    <property type="entry name" value="Winged helix-like DNA-binding domain superfamily/Winged helix DNA-binding domain"/>
    <property type="match status" value="1"/>
</dbReference>
<dbReference type="Proteomes" id="UP000275180">
    <property type="component" value="Unassembled WGS sequence"/>
</dbReference>
<feature type="domain" description="HTH iclR-type" evidence="1">
    <location>
        <begin position="7"/>
        <end position="54"/>
    </location>
</feature>
<evidence type="ECO:0000313" key="4">
    <source>
        <dbReference type="Proteomes" id="UP000217780"/>
    </source>
</evidence>
<dbReference type="InterPro" id="IPR036390">
    <property type="entry name" value="WH_DNA-bd_sf"/>
</dbReference>
<dbReference type="OrthoDB" id="8593745at2"/>
<dbReference type="GO" id="GO:0006355">
    <property type="term" value="P:regulation of DNA-templated transcription"/>
    <property type="evidence" value="ECO:0007669"/>
    <property type="project" value="InterPro"/>
</dbReference>
<gene>
    <name evidence="2" type="ORF">CLI92_05895</name>
    <name evidence="3" type="ORF">EBQ34_00515</name>
</gene>
<dbReference type="AlphaFoldDB" id="A0A2A2T692"/>
<evidence type="ECO:0000313" key="5">
    <source>
        <dbReference type="Proteomes" id="UP000275180"/>
    </source>
</evidence>
<proteinExistence type="predicted"/>
<dbReference type="Proteomes" id="UP000217780">
    <property type="component" value="Unassembled WGS sequence"/>
</dbReference>
<dbReference type="EMBL" id="NTBI01000004">
    <property type="protein sequence ID" value="PAX17077.1"/>
    <property type="molecule type" value="Genomic_DNA"/>
</dbReference>
<name>A0A2A2T692_9BURK</name>
<dbReference type="InterPro" id="IPR005471">
    <property type="entry name" value="Tscrpt_reg_IclR_N"/>
</dbReference>
<dbReference type="InterPro" id="IPR036388">
    <property type="entry name" value="WH-like_DNA-bd_sf"/>
</dbReference>
<dbReference type="Pfam" id="PF09339">
    <property type="entry name" value="HTH_IclR"/>
    <property type="match status" value="1"/>
</dbReference>
<comment type="caution">
    <text evidence="2">The sequence shown here is derived from an EMBL/GenBank/DDBJ whole genome shotgun (WGS) entry which is preliminary data.</text>
</comment>
<dbReference type="EMBL" id="RDQJ01000001">
    <property type="protein sequence ID" value="RMX18879.1"/>
    <property type="molecule type" value="Genomic_DNA"/>
</dbReference>
<dbReference type="GeneID" id="93874533"/>
<protein>
    <recommendedName>
        <fullName evidence="1">HTH iclR-type domain-containing protein</fullName>
    </recommendedName>
</protein>
<reference evidence="2 4" key="1">
    <citation type="submission" date="2017-08" db="EMBL/GenBank/DDBJ databases">
        <title>WGS of Clinical strains of the CDC Group NO-1 linked to zoonotic infections in humans.</title>
        <authorList>
            <person name="Bernier A.-M."/>
            <person name="Bernard K."/>
        </authorList>
    </citation>
    <scope>NUCLEOTIDE SEQUENCE [LARGE SCALE GENOMIC DNA]</scope>
    <source>
        <strain evidence="2 4">NML91-0035</strain>
    </source>
</reference>